<keyword evidence="1" id="KW-0004">4Fe-4S</keyword>
<dbReference type="RefSeq" id="WP_163743017.1">
    <property type="nucleotide sequence ID" value="NZ_JAAGOA010000022.1"/>
</dbReference>
<protein>
    <submittedName>
        <fullName evidence="6">FAD-dependent oxidoreductase</fullName>
    </submittedName>
</protein>
<name>A0A6L9SFG6_9ACTN</name>
<dbReference type="InterPro" id="IPR036188">
    <property type="entry name" value="FAD/NAD-bd_sf"/>
</dbReference>
<dbReference type="Gene3D" id="2.60.120.260">
    <property type="entry name" value="Galactose-binding domain-like"/>
    <property type="match status" value="1"/>
</dbReference>
<evidence type="ECO:0000256" key="3">
    <source>
        <dbReference type="ARBA" id="ARBA00023002"/>
    </source>
</evidence>
<gene>
    <name evidence="6" type="ORF">G1H10_24765</name>
</gene>
<keyword evidence="3" id="KW-0560">Oxidoreductase</keyword>
<dbReference type="Pfam" id="PF12831">
    <property type="entry name" value="FAD_oxidored"/>
    <property type="match status" value="1"/>
</dbReference>
<keyword evidence="5" id="KW-0411">Iron-sulfur</keyword>
<dbReference type="GO" id="GO:0016491">
    <property type="term" value="F:oxidoreductase activity"/>
    <property type="evidence" value="ECO:0007669"/>
    <property type="project" value="UniProtKB-KW"/>
</dbReference>
<dbReference type="SUPFAM" id="SSF51905">
    <property type="entry name" value="FAD/NAD(P)-binding domain"/>
    <property type="match status" value="1"/>
</dbReference>
<keyword evidence="7" id="KW-1185">Reference proteome</keyword>
<dbReference type="EMBL" id="JAAGOA010000022">
    <property type="protein sequence ID" value="NEE03384.1"/>
    <property type="molecule type" value="Genomic_DNA"/>
</dbReference>
<dbReference type="PANTHER" id="PTHR43498">
    <property type="entry name" value="FERREDOXIN:COB-COM HETERODISULFIDE REDUCTASE SUBUNIT A"/>
    <property type="match status" value="1"/>
</dbReference>
<evidence type="ECO:0000256" key="5">
    <source>
        <dbReference type="ARBA" id="ARBA00023014"/>
    </source>
</evidence>
<sequence length="747" mass="82373">MREQRVHSDVTVVGGGLAGVCAAVAAARLGRRVCLITNRPVLGGNSSSEVRVWVVGATAHGVHRFAREGGIMGELFVENQYRNPEGNPYLWDALILDTVRAESNISLFLNTDVREVSATGPRGRRRIESVSGWTMGSELSTRFESPIFLDCTGDGLVGYLAGAQYRIGREARHEFGEEWAPEVADDITLGSTLLFYTKDAGENVEYVPPSFAKDITQTSIPEKRVIRSGDNGCAYWWIEWGGELDTVHENERIRDELWSVIYGIWDYIKNSGKFDADTMTLEWVGSIPGKREYRRFVGDHMLTQNEVLDQELFDDRVAFGGWSIDLHPPEGMYAADSGSKHLHIDGSYHIPYRCLYSVNVENLMFAGRDISASHVAFGTTRVMATCATVGEATGTAAALCADRAFSPRELGRSHTTLLQQTLLRQDGSVLGIRNTDEADLARSATVTASSTLTSIEVDPGELRHRLHSDAGVVIPADPGFAGLSIVLDADADSQLNVEVYETGQPQNYVPATLMGAVEVPVERGNDQRVAVPVAVPDSDPRNVFVVVRANPDVTLHAGTTAPYGVLSFTRQPLRRPADRPQPVLEWRPLASQRMCLAVAVEGATDAYAAGKALNGYTRPYGGPNLWASGPMLPYAEQWLQLSFDDEADIAEIRLTFNDDVNEDLINLHHHRTEFRAPPQLVRDYRLEACGGDGAWKVIARVRANRRRHRIHRLGEVVRTSAIRVVVETTWGIPRAEIIEIRAYAESP</sequence>
<comment type="caution">
    <text evidence="6">The sequence shown here is derived from an EMBL/GenBank/DDBJ whole genome shotgun (WGS) entry which is preliminary data.</text>
</comment>
<proteinExistence type="predicted"/>
<dbReference type="GO" id="GO:0051539">
    <property type="term" value="F:4 iron, 4 sulfur cluster binding"/>
    <property type="evidence" value="ECO:0007669"/>
    <property type="project" value="UniProtKB-KW"/>
</dbReference>
<evidence type="ECO:0000256" key="1">
    <source>
        <dbReference type="ARBA" id="ARBA00022485"/>
    </source>
</evidence>
<dbReference type="Proteomes" id="UP000475214">
    <property type="component" value="Unassembled WGS sequence"/>
</dbReference>
<reference evidence="6 7" key="1">
    <citation type="submission" date="2020-02" db="EMBL/GenBank/DDBJ databases">
        <authorList>
            <person name="Li X.-J."/>
            <person name="Han X.-M."/>
        </authorList>
    </citation>
    <scope>NUCLEOTIDE SEQUENCE [LARGE SCALE GENOMIC DNA]</scope>
    <source>
        <strain evidence="6 7">CCTCC AB 2017055</strain>
    </source>
</reference>
<evidence type="ECO:0000313" key="7">
    <source>
        <dbReference type="Proteomes" id="UP000475214"/>
    </source>
</evidence>
<keyword evidence="4" id="KW-0408">Iron</keyword>
<dbReference type="PANTHER" id="PTHR43498:SF1">
    <property type="entry name" value="COB--COM HETERODISULFIDE REDUCTASE IRON-SULFUR SUBUNIT A"/>
    <property type="match status" value="1"/>
</dbReference>
<evidence type="ECO:0000256" key="2">
    <source>
        <dbReference type="ARBA" id="ARBA00022723"/>
    </source>
</evidence>
<organism evidence="6 7">
    <name type="scientific">Phytoactinopolyspora halotolerans</name>
    <dbReference type="NCBI Taxonomy" id="1981512"/>
    <lineage>
        <taxon>Bacteria</taxon>
        <taxon>Bacillati</taxon>
        <taxon>Actinomycetota</taxon>
        <taxon>Actinomycetes</taxon>
        <taxon>Jiangellales</taxon>
        <taxon>Jiangellaceae</taxon>
        <taxon>Phytoactinopolyspora</taxon>
    </lineage>
</organism>
<evidence type="ECO:0000256" key="4">
    <source>
        <dbReference type="ARBA" id="ARBA00023004"/>
    </source>
</evidence>
<dbReference type="AlphaFoldDB" id="A0A6L9SFG6"/>
<evidence type="ECO:0000313" key="6">
    <source>
        <dbReference type="EMBL" id="NEE03384.1"/>
    </source>
</evidence>
<dbReference type="InterPro" id="IPR039650">
    <property type="entry name" value="HdrA-like"/>
</dbReference>
<keyword evidence="2" id="KW-0479">Metal-binding</keyword>
<accession>A0A6L9SFG6</accession>
<dbReference type="Gene3D" id="3.50.50.60">
    <property type="entry name" value="FAD/NAD(P)-binding domain"/>
    <property type="match status" value="1"/>
</dbReference>
<dbReference type="GO" id="GO:0046872">
    <property type="term" value="F:metal ion binding"/>
    <property type="evidence" value="ECO:0007669"/>
    <property type="project" value="UniProtKB-KW"/>
</dbReference>